<dbReference type="KEGG" id="epl:P4G45_05460"/>
<evidence type="ECO:0000313" key="2">
    <source>
        <dbReference type="EMBL" id="XBH14605.1"/>
    </source>
</evidence>
<dbReference type="EMBL" id="CP121195">
    <property type="protein sequence ID" value="XBH14605.1"/>
    <property type="molecule type" value="Genomic_DNA"/>
</dbReference>
<accession>A0AAU7D1R4</accession>
<evidence type="ECO:0000313" key="1">
    <source>
        <dbReference type="EMBL" id="XBH11178.1"/>
    </source>
</evidence>
<dbReference type="RefSeq" id="WP_348268665.1">
    <property type="nucleotide sequence ID" value="NZ_CP121194.1"/>
</dbReference>
<evidence type="ECO:0008006" key="3">
    <source>
        <dbReference type="Google" id="ProtNLM"/>
    </source>
</evidence>
<dbReference type="AlphaFoldDB" id="A0AAU7D1R4"/>
<proteinExistence type="predicted"/>
<name>A0AAU7D1R4_9BACT</name>
<gene>
    <name evidence="1" type="ORF">P4G45_05460</name>
    <name evidence="2" type="ORF">P8936_05430</name>
</gene>
<accession>A0AAU7DAD9</accession>
<sequence>MERLEAVLVDLRKFSPVLNFDAGLEAQIYHLQDLIDEDFGQTSHIEIEALIRSLQHSLIDLLRNRKFFYMSPELSKFYRAPCVFGNDLLKSFPEASEDMLEAGNAYAANLNTGSVFHSMRVAEFGLRHVAAQLDIELTDGKKPLPVEFATWETVLAAIDKTKRELRQEPKSYPQNDRLRFYSDCGETLSHLKDLYRNDVMHTRRHYNKHNAMDAMQRVAGLMKTLAESPYKTLKVE</sequence>
<dbReference type="EMBL" id="CP121194">
    <property type="protein sequence ID" value="XBH11178.1"/>
    <property type="molecule type" value="Genomic_DNA"/>
</dbReference>
<reference evidence="1" key="1">
    <citation type="submission" date="2023-03" db="EMBL/GenBank/DDBJ databases">
        <title>Edaphobacter sp.</title>
        <authorList>
            <person name="Huber K.J."/>
            <person name="Papendorf J."/>
            <person name="Pilke C."/>
            <person name="Bunk B."/>
            <person name="Sproeer C."/>
            <person name="Pester M."/>
        </authorList>
    </citation>
    <scope>NUCLEOTIDE SEQUENCE</scope>
    <source>
        <strain evidence="1">DSM 109919</strain>
        <strain evidence="2">DSM 109920</strain>
    </source>
</reference>
<organism evidence="1">
    <name type="scientific">Edaphobacter paludis</name>
    <dbReference type="NCBI Taxonomy" id="3035702"/>
    <lineage>
        <taxon>Bacteria</taxon>
        <taxon>Pseudomonadati</taxon>
        <taxon>Acidobacteriota</taxon>
        <taxon>Terriglobia</taxon>
        <taxon>Terriglobales</taxon>
        <taxon>Acidobacteriaceae</taxon>
        <taxon>Edaphobacter</taxon>
    </lineage>
</organism>
<protein>
    <recommendedName>
        <fullName evidence="3">Cthe-2314-like HEPN domain-containing protein</fullName>
    </recommendedName>
</protein>